<dbReference type="OrthoDB" id="410307at2759"/>
<comment type="caution">
    <text evidence="7">The sequence shown here is derived from an EMBL/GenBank/DDBJ whole genome shotgun (WGS) entry which is preliminary data.</text>
</comment>
<feature type="domain" description="C3H1-type" evidence="6">
    <location>
        <begin position="133"/>
        <end position="155"/>
    </location>
</feature>
<dbReference type="GO" id="GO:0003677">
    <property type="term" value="F:DNA binding"/>
    <property type="evidence" value="ECO:0007669"/>
    <property type="project" value="UniProtKB-KW"/>
</dbReference>
<dbReference type="PANTHER" id="PTHR14493">
    <property type="entry name" value="UNKEMPT FAMILY MEMBER"/>
    <property type="match status" value="1"/>
</dbReference>
<evidence type="ECO:0000313" key="8">
    <source>
        <dbReference type="Proteomes" id="UP000236333"/>
    </source>
</evidence>
<evidence type="ECO:0000256" key="5">
    <source>
        <dbReference type="SAM" id="MobiDB-lite"/>
    </source>
</evidence>
<keyword evidence="8" id="KW-1185">Reference proteome</keyword>
<feature type="region of interest" description="Disordered" evidence="5">
    <location>
        <begin position="498"/>
        <end position="532"/>
    </location>
</feature>
<dbReference type="GO" id="GO:0008270">
    <property type="term" value="F:zinc ion binding"/>
    <property type="evidence" value="ECO:0007669"/>
    <property type="project" value="UniProtKB-KW"/>
</dbReference>
<name>A0A2J7ZU56_9CHLO</name>
<dbReference type="PANTHER" id="PTHR14493:SF50">
    <property type="entry name" value="RING FINGER PROTEIN UNKEMPT"/>
    <property type="match status" value="1"/>
</dbReference>
<accession>A0A2J7ZU56</accession>
<dbReference type="EMBL" id="PGGS01000464">
    <property type="protein sequence ID" value="PNH03770.1"/>
    <property type="molecule type" value="Genomic_DNA"/>
</dbReference>
<keyword evidence="1" id="KW-0479">Metal-binding</keyword>
<dbReference type="InterPro" id="IPR045234">
    <property type="entry name" value="Unkempt-like"/>
</dbReference>
<dbReference type="SMART" id="SM00356">
    <property type="entry name" value="ZnF_C3H1"/>
    <property type="match status" value="2"/>
</dbReference>
<proteinExistence type="predicted"/>
<feature type="domain" description="C3H1-type" evidence="6">
    <location>
        <begin position="164"/>
        <end position="187"/>
    </location>
</feature>
<dbReference type="Pfam" id="PF25512">
    <property type="entry name" value="zf-CCCH_AtC3H23"/>
    <property type="match status" value="1"/>
</dbReference>
<evidence type="ECO:0000313" key="7">
    <source>
        <dbReference type="EMBL" id="PNH03770.1"/>
    </source>
</evidence>
<feature type="region of interest" description="Disordered" evidence="5">
    <location>
        <begin position="730"/>
        <end position="750"/>
    </location>
</feature>
<evidence type="ECO:0000259" key="6">
    <source>
        <dbReference type="SMART" id="SM00356"/>
    </source>
</evidence>
<dbReference type="InterPro" id="IPR057444">
    <property type="entry name" value="Znf-CCCH_AtC3H23-like"/>
</dbReference>
<evidence type="ECO:0000256" key="3">
    <source>
        <dbReference type="ARBA" id="ARBA00022833"/>
    </source>
</evidence>
<evidence type="ECO:0000256" key="4">
    <source>
        <dbReference type="ARBA" id="ARBA00023125"/>
    </source>
</evidence>
<protein>
    <submittedName>
        <fullName evidence="7">Zinc finger CCCH domain-containing protein 56</fullName>
    </submittedName>
</protein>
<keyword evidence="4" id="KW-0238">DNA-binding</keyword>
<dbReference type="InterPro" id="IPR000571">
    <property type="entry name" value="Znf_CCCH"/>
</dbReference>
<gene>
    <name evidence="7" type="ORF">TSOC_010145</name>
</gene>
<feature type="compositionally biased region" description="Basic residues" evidence="5">
    <location>
        <begin position="732"/>
        <end position="749"/>
    </location>
</feature>
<evidence type="ECO:0000256" key="1">
    <source>
        <dbReference type="ARBA" id="ARBA00022723"/>
    </source>
</evidence>
<reference evidence="7 8" key="1">
    <citation type="journal article" date="2017" name="Mol. Biol. Evol.">
        <title>The 4-celled Tetrabaena socialis nuclear genome reveals the essential components for genetic control of cell number at the origin of multicellularity in the volvocine lineage.</title>
        <authorList>
            <person name="Featherston J."/>
            <person name="Arakaki Y."/>
            <person name="Hanschen E.R."/>
            <person name="Ferris P.J."/>
            <person name="Michod R.E."/>
            <person name="Olson B.J.S.C."/>
            <person name="Nozaki H."/>
            <person name="Durand P.M."/>
        </authorList>
    </citation>
    <scope>NUCLEOTIDE SEQUENCE [LARGE SCALE GENOMIC DNA]</scope>
    <source>
        <strain evidence="7 8">NIES-571</strain>
    </source>
</reference>
<dbReference type="AlphaFoldDB" id="A0A2J7ZU56"/>
<keyword evidence="2" id="KW-0863">Zinc-finger</keyword>
<sequence>MLSQTGPLGGGPPNPMLPPNPGGVKLCHLLSDEALLRRLSGTAGEDCVSALRALNLPDSFWTDEFKVVPCAKSFSHKWTLCPCAHIGETARRRCPRSIAYKAVLCPLVKAVRPYPSCSPEPRPRLRQPVSHFARSCCLQKKTCPLGDSCSYAHNVFEHWLHPSRYKTRLCSFGRNCNRSICFFAHSHSFLLPATCPKEGDEREYLLQLHLMQESGLLPPAGIHPITGAPISPLMGGGGADLGSALQHAMQRPPPHSGRASYSGVPDMLSARHSMTGLPDHHSGLMSARASMSGMPHEALLAARPSLSGVPEHCMPGGMHHGRSSINGFGEQAGLMAARTSVSGLMDQQMSGMLGGQGSGGMHHGRPSMSGVTDHANMLLSMSMQQGSMQRAFSSDLASPHYNNVAMQRALSSDLSGGGPNVGAAVAAANAAAAAAANAYTSAHNSTAAAMERAFSRELAAASGAAAAAAASMMERAYSQQRESASGAAAAASMMERAYSQQRESAGGGAASMMERTYSQQREPPGGGGTASAMERALTHSRSMGSNALDRALATANRSVNSVESDSLIQLRTGSSQLGGDGYGGEGGAQSFDPLSDPQAPPRLSDPGTGFRLPMMPVGPQSHHNQMGGRPSDSGGASAALGLLGSKDLAGFESFLPLVNNALASGQLTVPAVRRSNSGSDRVVSPPLAEAVCSPARSNGSRTPPSPTAALDAAANEAAAAVGAAYQYGHPPQQHHQHQQHFQHHQHHQLLRQVADSPPLKAPAGGGAEGAMYESMLRAAAAANGADVAAMGAAGVNQAYLSDLVSRLQDQGVNREQLVSSLSQLLAQLLSVSN</sequence>
<feature type="compositionally biased region" description="Gly residues" evidence="5">
    <location>
        <begin position="576"/>
        <end position="587"/>
    </location>
</feature>
<feature type="region of interest" description="Disordered" evidence="5">
    <location>
        <begin position="572"/>
        <end position="638"/>
    </location>
</feature>
<dbReference type="Proteomes" id="UP000236333">
    <property type="component" value="Unassembled WGS sequence"/>
</dbReference>
<evidence type="ECO:0000256" key="2">
    <source>
        <dbReference type="ARBA" id="ARBA00022771"/>
    </source>
</evidence>
<organism evidence="7 8">
    <name type="scientific">Tetrabaena socialis</name>
    <dbReference type="NCBI Taxonomy" id="47790"/>
    <lineage>
        <taxon>Eukaryota</taxon>
        <taxon>Viridiplantae</taxon>
        <taxon>Chlorophyta</taxon>
        <taxon>core chlorophytes</taxon>
        <taxon>Chlorophyceae</taxon>
        <taxon>CS clade</taxon>
        <taxon>Chlamydomonadales</taxon>
        <taxon>Tetrabaenaceae</taxon>
        <taxon>Tetrabaena</taxon>
    </lineage>
</organism>
<keyword evidence="3" id="KW-0862">Zinc</keyword>